<organism evidence="2 3">
    <name type="scientific">Stephania yunnanensis</name>
    <dbReference type="NCBI Taxonomy" id="152371"/>
    <lineage>
        <taxon>Eukaryota</taxon>
        <taxon>Viridiplantae</taxon>
        <taxon>Streptophyta</taxon>
        <taxon>Embryophyta</taxon>
        <taxon>Tracheophyta</taxon>
        <taxon>Spermatophyta</taxon>
        <taxon>Magnoliopsida</taxon>
        <taxon>Ranunculales</taxon>
        <taxon>Menispermaceae</taxon>
        <taxon>Menispermoideae</taxon>
        <taxon>Cissampelideae</taxon>
        <taxon>Stephania</taxon>
    </lineage>
</organism>
<sequence>MRERQIGNRSDAAPPCNIPSHRRSSSTTKNESMEEEKATNNKDNDKRSTKRVVMVSPYFPLPTCALDPNVIIKIFRKNEKENRKKSSDDKAPATVFPYSQSWTPPKEENPKTSNCFSGDDEALAREKGTRKRKRQVVVSPYFPLPPCALDPNVVIKIFRKNEEEEEEERKEL</sequence>
<dbReference type="EMBL" id="JBBNAF010000003">
    <property type="protein sequence ID" value="KAK9160423.1"/>
    <property type="molecule type" value="Genomic_DNA"/>
</dbReference>
<feature type="compositionally biased region" description="Basic and acidic residues" evidence="1">
    <location>
        <begin position="31"/>
        <end position="47"/>
    </location>
</feature>
<feature type="compositionally biased region" description="Basic and acidic residues" evidence="1">
    <location>
        <begin position="76"/>
        <end position="91"/>
    </location>
</feature>
<evidence type="ECO:0000256" key="1">
    <source>
        <dbReference type="SAM" id="MobiDB-lite"/>
    </source>
</evidence>
<keyword evidence="3" id="KW-1185">Reference proteome</keyword>
<evidence type="ECO:0000313" key="2">
    <source>
        <dbReference type="EMBL" id="KAK9160423.1"/>
    </source>
</evidence>
<dbReference type="AlphaFoldDB" id="A0AAP0KX82"/>
<comment type="caution">
    <text evidence="2">The sequence shown here is derived from an EMBL/GenBank/DDBJ whole genome shotgun (WGS) entry which is preliminary data.</text>
</comment>
<dbReference type="Proteomes" id="UP001420932">
    <property type="component" value="Unassembled WGS sequence"/>
</dbReference>
<feature type="region of interest" description="Disordered" evidence="1">
    <location>
        <begin position="1"/>
        <end position="49"/>
    </location>
</feature>
<accession>A0AAP0KX82</accession>
<gene>
    <name evidence="2" type="ORF">Syun_006764</name>
</gene>
<proteinExistence type="predicted"/>
<protein>
    <submittedName>
        <fullName evidence="2">Uncharacterized protein</fullName>
    </submittedName>
</protein>
<feature type="region of interest" description="Disordered" evidence="1">
    <location>
        <begin position="76"/>
        <end position="131"/>
    </location>
</feature>
<evidence type="ECO:0000313" key="3">
    <source>
        <dbReference type="Proteomes" id="UP001420932"/>
    </source>
</evidence>
<name>A0AAP0KX82_9MAGN</name>
<reference evidence="2 3" key="1">
    <citation type="submission" date="2024-01" db="EMBL/GenBank/DDBJ databases">
        <title>Genome assemblies of Stephania.</title>
        <authorList>
            <person name="Yang L."/>
        </authorList>
    </citation>
    <scope>NUCLEOTIDE SEQUENCE [LARGE SCALE GENOMIC DNA]</scope>
    <source>
        <strain evidence="2">YNDBR</strain>
        <tissue evidence="2">Leaf</tissue>
    </source>
</reference>